<dbReference type="Proteomes" id="UP000008312">
    <property type="component" value="Unassembled WGS sequence"/>
</dbReference>
<reference evidence="3" key="1">
    <citation type="submission" date="2010-02" db="EMBL/GenBank/DDBJ databases">
        <title>Sequencing and annotation of the Blastocystis hominis genome.</title>
        <authorList>
            <person name="Wincker P."/>
        </authorList>
    </citation>
    <scope>NUCLEOTIDE SEQUENCE</scope>
    <source>
        <strain evidence="3">Singapore isolate B</strain>
    </source>
</reference>
<evidence type="ECO:0000259" key="2">
    <source>
        <dbReference type="SMART" id="SM01349"/>
    </source>
</evidence>
<dbReference type="GeneID" id="24919037"/>
<keyword evidence="4" id="KW-1185">Reference proteome</keyword>
<feature type="compositionally biased region" description="Polar residues" evidence="1">
    <location>
        <begin position="368"/>
        <end position="407"/>
    </location>
</feature>
<sequence length="510" mass="55802">MPGPLDVSGIVSVLQSKSSAFEDVMKALDKLQSVAEHPESFILKASDVTDLRSSFISLANDNRSKIVVKTCKIIQLFSENLKNSFDRIASNIFPTYLEKVSSGITVISSSIAQTCLSMTKNIVMKTNITVLIFLSPSFLSEKVADTSIQCLEYILKYWPSNVVDSFQTIISLAIVKAVSSYSERVRVKARSIVLLCDKDYPGLASIINSKLPASRKKGSERGTLRSQPSVSPRQAPSPLKTLKPRSSASVSRSLSSFKQNDRLFTAISSATAPSNTSACFSCLSSPSGYPDKANQNLFVGLLLDQRIDSKFDGVFLDRKLFDCSPGYGLLTVASSIFPIDDLQANGSLRRNGSLQKIPTPLPRRSALVTRSPSSPSQPSAHRTLSLHSTQSGQSSVLSTQPAQSGRASQPKQPSQPSSQPKQPKQPRQPSLAEGFLSVDDCITQHKLLLFNAIKSLQAELRLLVEFEEVKEDHDAVKAYKRDVMEIRTQCGKENSGFMSKLARLEVWIVC</sequence>
<feature type="domain" description="TOG" evidence="2">
    <location>
        <begin position="2"/>
        <end position="230"/>
    </location>
</feature>
<evidence type="ECO:0000256" key="1">
    <source>
        <dbReference type="SAM" id="MobiDB-lite"/>
    </source>
</evidence>
<gene>
    <name evidence="3" type="ORF">GSBLH_T00001811001</name>
</gene>
<dbReference type="SUPFAM" id="SSF74924">
    <property type="entry name" value="Cap-Gly domain"/>
    <property type="match status" value="1"/>
</dbReference>
<feature type="compositionally biased region" description="Low complexity" evidence="1">
    <location>
        <begin position="408"/>
        <end position="430"/>
    </location>
</feature>
<dbReference type="OrthoDB" id="2130750at2759"/>
<dbReference type="InParanoid" id="D8M0U7"/>
<evidence type="ECO:0000313" key="4">
    <source>
        <dbReference type="Proteomes" id="UP000008312"/>
    </source>
</evidence>
<dbReference type="InterPro" id="IPR034085">
    <property type="entry name" value="TOG"/>
</dbReference>
<organism evidence="3">
    <name type="scientific">Blastocystis hominis</name>
    <dbReference type="NCBI Taxonomy" id="12968"/>
    <lineage>
        <taxon>Eukaryota</taxon>
        <taxon>Sar</taxon>
        <taxon>Stramenopiles</taxon>
        <taxon>Bigyra</taxon>
        <taxon>Opalozoa</taxon>
        <taxon>Opalinata</taxon>
        <taxon>Blastocystidae</taxon>
        <taxon>Blastocystis</taxon>
    </lineage>
</organism>
<feature type="compositionally biased region" description="Polar residues" evidence="1">
    <location>
        <begin position="224"/>
        <end position="234"/>
    </location>
</feature>
<name>D8M0U7_BLAHO</name>
<dbReference type="RefSeq" id="XP_012895734.1">
    <property type="nucleotide sequence ID" value="XM_013040280.1"/>
</dbReference>
<dbReference type="InterPro" id="IPR016024">
    <property type="entry name" value="ARM-type_fold"/>
</dbReference>
<dbReference type="SMART" id="SM01349">
    <property type="entry name" value="TOG"/>
    <property type="match status" value="1"/>
</dbReference>
<feature type="region of interest" description="Disordered" evidence="1">
    <location>
        <begin position="214"/>
        <end position="254"/>
    </location>
</feature>
<dbReference type="InterPro" id="IPR011989">
    <property type="entry name" value="ARM-like"/>
</dbReference>
<dbReference type="InterPro" id="IPR036859">
    <property type="entry name" value="CAP-Gly_dom_sf"/>
</dbReference>
<protein>
    <recommendedName>
        <fullName evidence="2">TOG domain-containing protein</fullName>
    </recommendedName>
</protein>
<dbReference type="Gene3D" id="1.25.10.10">
    <property type="entry name" value="Leucine-rich Repeat Variant"/>
    <property type="match status" value="1"/>
</dbReference>
<dbReference type="SUPFAM" id="SSF48371">
    <property type="entry name" value="ARM repeat"/>
    <property type="match status" value="1"/>
</dbReference>
<proteinExistence type="predicted"/>
<dbReference type="AlphaFoldDB" id="D8M0U7"/>
<dbReference type="EMBL" id="FN668644">
    <property type="protein sequence ID" value="CBK21686.2"/>
    <property type="molecule type" value="Genomic_DNA"/>
</dbReference>
<feature type="region of interest" description="Disordered" evidence="1">
    <location>
        <begin position="350"/>
        <end position="430"/>
    </location>
</feature>
<evidence type="ECO:0000313" key="3">
    <source>
        <dbReference type="EMBL" id="CBK21686.2"/>
    </source>
</evidence>
<accession>D8M0U7</accession>